<feature type="domain" description="MmgE/PrpD N-terminal" evidence="2">
    <location>
        <begin position="21"/>
        <end position="266"/>
    </location>
</feature>
<dbReference type="AlphaFoldDB" id="A0A9Q9EIF5"/>
<dbReference type="InterPro" id="IPR045336">
    <property type="entry name" value="MmgE_PrpD_N"/>
</dbReference>
<dbReference type="SUPFAM" id="SSF103378">
    <property type="entry name" value="2-methylcitrate dehydratase PrpD"/>
    <property type="match status" value="1"/>
</dbReference>
<reference evidence="4" key="1">
    <citation type="submission" date="2022-06" db="EMBL/GenBank/DDBJ databases">
        <title>Complete genome sequences of two strains of the flax pathogen Septoria linicola.</title>
        <authorList>
            <person name="Lapalu N."/>
            <person name="Simon A."/>
            <person name="Demenou B."/>
            <person name="Paumier D."/>
            <person name="Guillot M.-P."/>
            <person name="Gout L."/>
            <person name="Valade R."/>
        </authorList>
    </citation>
    <scope>NUCLEOTIDE SEQUENCE</scope>
    <source>
        <strain evidence="4">SE15195</strain>
    </source>
</reference>
<evidence type="ECO:0000313" key="5">
    <source>
        <dbReference type="Proteomes" id="UP001056384"/>
    </source>
</evidence>
<dbReference type="PANTHER" id="PTHR16943">
    <property type="entry name" value="2-METHYLCITRATE DEHYDRATASE-RELATED"/>
    <property type="match status" value="1"/>
</dbReference>
<dbReference type="InterPro" id="IPR045337">
    <property type="entry name" value="MmgE_PrpD_C"/>
</dbReference>
<evidence type="ECO:0000313" key="4">
    <source>
        <dbReference type="EMBL" id="USW51044.1"/>
    </source>
</evidence>
<name>A0A9Q9EIF5_9PEZI</name>
<dbReference type="Gene3D" id="1.10.4100.10">
    <property type="entry name" value="2-methylcitrate dehydratase PrpD"/>
    <property type="match status" value="1"/>
</dbReference>
<comment type="similarity">
    <text evidence="1">Belongs to the PrpD family.</text>
</comment>
<gene>
    <name evidence="4" type="ORF">Slin15195_G043630</name>
</gene>
<feature type="domain" description="MmgE/PrpD C-terminal" evidence="3">
    <location>
        <begin position="289"/>
        <end position="390"/>
    </location>
</feature>
<proteinExistence type="inferred from homology"/>
<dbReference type="Pfam" id="PF19305">
    <property type="entry name" value="MmgE_PrpD_C"/>
    <property type="match status" value="1"/>
</dbReference>
<accession>A0A9Q9EIF5</accession>
<dbReference type="Pfam" id="PF03972">
    <property type="entry name" value="MmgE_PrpD_N"/>
    <property type="match status" value="1"/>
</dbReference>
<dbReference type="GO" id="GO:0016829">
    <property type="term" value="F:lyase activity"/>
    <property type="evidence" value="ECO:0007669"/>
    <property type="project" value="InterPro"/>
</dbReference>
<evidence type="ECO:0000256" key="1">
    <source>
        <dbReference type="ARBA" id="ARBA00006174"/>
    </source>
</evidence>
<dbReference type="InterPro" id="IPR036148">
    <property type="entry name" value="MmgE/PrpD_sf"/>
</dbReference>
<dbReference type="Proteomes" id="UP001056384">
    <property type="component" value="Chromosome 3"/>
</dbReference>
<sequence length="395" mass="41807">MATEDRHIDNAYDTPPATRLLAAFVADASVNGLNEELRAKIKEVLIDYIGVAVGGLASADSSTPIFNAVTALQGNAIGTCTVIGKGRCMLPQYAGMLNSAFAHSLDFDDTYAEGSLHAGVTAISAAMTQAEVLGDAASIDQFFTAVAVSYEITCRLGRELGTDSYHRGGFHNTGTAGIFGAVSAIAVLKSLPATVVESAFGLAASKAAGSMQYLDNGSWNKRLHPGFAVHDAFVCVALAEAGVVGASKAIEGQYGFLQAYSPKTDKSVMRLTSNLGEEWIWLQSSLKPYPACRMTHTFIEMSGEVHGPRCVKVSDIEAVKLKMPPTNILLIGEPTPNKTKPTNNIDAQFSVYFQVANALLNGSSTGMQAYDKLDNADIEALCAKITVSGDSMGWW</sequence>
<evidence type="ECO:0000259" key="3">
    <source>
        <dbReference type="Pfam" id="PF19305"/>
    </source>
</evidence>
<dbReference type="EMBL" id="CP099420">
    <property type="protein sequence ID" value="USW51044.1"/>
    <property type="molecule type" value="Genomic_DNA"/>
</dbReference>
<dbReference type="PANTHER" id="PTHR16943:SF8">
    <property type="entry name" value="2-METHYLCITRATE DEHYDRATASE"/>
    <property type="match status" value="1"/>
</dbReference>
<keyword evidence="5" id="KW-1185">Reference proteome</keyword>
<dbReference type="OrthoDB" id="10267976at2759"/>
<organism evidence="4 5">
    <name type="scientific">Septoria linicola</name>
    <dbReference type="NCBI Taxonomy" id="215465"/>
    <lineage>
        <taxon>Eukaryota</taxon>
        <taxon>Fungi</taxon>
        <taxon>Dikarya</taxon>
        <taxon>Ascomycota</taxon>
        <taxon>Pezizomycotina</taxon>
        <taxon>Dothideomycetes</taxon>
        <taxon>Dothideomycetidae</taxon>
        <taxon>Mycosphaerellales</taxon>
        <taxon>Mycosphaerellaceae</taxon>
        <taxon>Septoria</taxon>
    </lineage>
</organism>
<evidence type="ECO:0000259" key="2">
    <source>
        <dbReference type="Pfam" id="PF03972"/>
    </source>
</evidence>
<dbReference type="InterPro" id="IPR042183">
    <property type="entry name" value="MmgE/PrpD_sf_1"/>
</dbReference>
<protein>
    <submittedName>
        <fullName evidence="4">MmgE/PrpD superfamily protein</fullName>
    </submittedName>
</protein>
<dbReference type="InterPro" id="IPR005656">
    <property type="entry name" value="MmgE_PrpD"/>
</dbReference>